<dbReference type="Gene3D" id="3.30.1150.10">
    <property type="match status" value="1"/>
</dbReference>
<feature type="compositionally biased region" description="Basic and acidic residues" evidence="10">
    <location>
        <begin position="97"/>
        <end position="109"/>
    </location>
</feature>
<organism evidence="12 13">
    <name type="scientific">Sneathiella marina</name>
    <dbReference type="NCBI Taxonomy" id="2950108"/>
    <lineage>
        <taxon>Bacteria</taxon>
        <taxon>Pseudomonadati</taxon>
        <taxon>Pseudomonadota</taxon>
        <taxon>Alphaproteobacteria</taxon>
        <taxon>Sneathiellales</taxon>
        <taxon>Sneathiellaceae</taxon>
        <taxon>Sneathiella</taxon>
    </lineage>
</organism>
<sequence>MTLAKPVVTAKIEPVREIAAPVPVPSAPIPIVTQAKATEKIISTAAVPMPRRKPTLSKPVPENTAFKKPIVEPVKLPVQQAEQKVEKAVDVKVLPNKEKLDQPKSKETARANGSGVAGQDASTVLNEARYRHQTSPTYPRRALDMGQQGTVTLHAKVLTNGEPGELKVAQSSGHRLLDRAALSAVKKWKFEPTRVDGSAIVSWVRVPVNFVIQ</sequence>
<name>A0ABY4VXH9_9PROT</name>
<dbReference type="Proteomes" id="UP001056291">
    <property type="component" value="Chromosome"/>
</dbReference>
<comment type="subcellular location">
    <subcellularLocation>
        <location evidence="1">Cell inner membrane</location>
        <topology evidence="1">Single-pass membrane protein</topology>
        <orientation evidence="1">Periplasmic side</orientation>
    </subcellularLocation>
</comment>
<dbReference type="SUPFAM" id="SSF74653">
    <property type="entry name" value="TolA/TonB C-terminal domain"/>
    <property type="match status" value="1"/>
</dbReference>
<dbReference type="PROSITE" id="PS52015">
    <property type="entry name" value="TONB_CTD"/>
    <property type="match status" value="1"/>
</dbReference>
<keyword evidence="9" id="KW-0472">Membrane</keyword>
<reference evidence="12" key="1">
    <citation type="submission" date="2022-06" db="EMBL/GenBank/DDBJ databases">
        <title>Sneathiella actinostolidae sp. nov., isolated from a sea anemonein the Western Pacific Ocean.</title>
        <authorList>
            <person name="Wei M.J."/>
        </authorList>
    </citation>
    <scope>NUCLEOTIDE SEQUENCE</scope>
    <source>
        <strain evidence="12">PHK-P5</strain>
    </source>
</reference>
<dbReference type="InterPro" id="IPR051045">
    <property type="entry name" value="TonB-dependent_transducer"/>
</dbReference>
<evidence type="ECO:0000256" key="10">
    <source>
        <dbReference type="SAM" id="MobiDB-lite"/>
    </source>
</evidence>
<evidence type="ECO:0000256" key="7">
    <source>
        <dbReference type="ARBA" id="ARBA00022927"/>
    </source>
</evidence>
<keyword evidence="6" id="KW-0812">Transmembrane</keyword>
<evidence type="ECO:0000256" key="2">
    <source>
        <dbReference type="ARBA" id="ARBA00006555"/>
    </source>
</evidence>
<evidence type="ECO:0000259" key="11">
    <source>
        <dbReference type="PROSITE" id="PS52015"/>
    </source>
</evidence>
<dbReference type="InterPro" id="IPR006260">
    <property type="entry name" value="TonB/TolA_C"/>
</dbReference>
<dbReference type="InterPro" id="IPR037682">
    <property type="entry name" value="TonB_C"/>
</dbReference>
<keyword evidence="4" id="KW-1003">Cell membrane</keyword>
<evidence type="ECO:0000256" key="9">
    <source>
        <dbReference type="ARBA" id="ARBA00023136"/>
    </source>
</evidence>
<keyword evidence="13" id="KW-1185">Reference proteome</keyword>
<evidence type="ECO:0000256" key="3">
    <source>
        <dbReference type="ARBA" id="ARBA00022448"/>
    </source>
</evidence>
<evidence type="ECO:0000256" key="8">
    <source>
        <dbReference type="ARBA" id="ARBA00022989"/>
    </source>
</evidence>
<evidence type="ECO:0000256" key="5">
    <source>
        <dbReference type="ARBA" id="ARBA00022519"/>
    </source>
</evidence>
<dbReference type="PANTHER" id="PTHR33446">
    <property type="entry name" value="PROTEIN TONB-RELATED"/>
    <property type="match status" value="1"/>
</dbReference>
<proteinExistence type="inferred from homology"/>
<evidence type="ECO:0000256" key="6">
    <source>
        <dbReference type="ARBA" id="ARBA00022692"/>
    </source>
</evidence>
<dbReference type="Pfam" id="PF03544">
    <property type="entry name" value="TonB_C"/>
    <property type="match status" value="1"/>
</dbReference>
<keyword evidence="7" id="KW-0653">Protein transport</keyword>
<feature type="domain" description="TonB C-terminal" evidence="11">
    <location>
        <begin position="123"/>
        <end position="213"/>
    </location>
</feature>
<keyword evidence="8" id="KW-1133">Transmembrane helix</keyword>
<evidence type="ECO:0000313" key="13">
    <source>
        <dbReference type="Proteomes" id="UP001056291"/>
    </source>
</evidence>
<accession>A0ABY4VXH9</accession>
<evidence type="ECO:0000256" key="1">
    <source>
        <dbReference type="ARBA" id="ARBA00004383"/>
    </source>
</evidence>
<dbReference type="RefSeq" id="WP_251932259.1">
    <property type="nucleotide sequence ID" value="NZ_CP098747.1"/>
</dbReference>
<dbReference type="NCBIfam" id="TIGR01352">
    <property type="entry name" value="tonB_Cterm"/>
    <property type="match status" value="1"/>
</dbReference>
<dbReference type="PANTHER" id="PTHR33446:SF2">
    <property type="entry name" value="PROTEIN TONB"/>
    <property type="match status" value="1"/>
</dbReference>
<comment type="similarity">
    <text evidence="2">Belongs to the TonB family.</text>
</comment>
<keyword evidence="5" id="KW-0997">Cell inner membrane</keyword>
<protein>
    <submittedName>
        <fullName evidence="12">Energy transducer TonB</fullName>
    </submittedName>
</protein>
<feature type="region of interest" description="Disordered" evidence="10">
    <location>
        <begin position="97"/>
        <end position="121"/>
    </location>
</feature>
<evidence type="ECO:0000256" key="4">
    <source>
        <dbReference type="ARBA" id="ARBA00022475"/>
    </source>
</evidence>
<keyword evidence="3" id="KW-0813">Transport</keyword>
<evidence type="ECO:0000313" key="12">
    <source>
        <dbReference type="EMBL" id="USG59538.1"/>
    </source>
</evidence>
<dbReference type="EMBL" id="CP098747">
    <property type="protein sequence ID" value="USG59538.1"/>
    <property type="molecule type" value="Genomic_DNA"/>
</dbReference>
<gene>
    <name evidence="12" type="ORF">NBZ79_10090</name>
</gene>